<dbReference type="Pfam" id="PF07021">
    <property type="entry name" value="MetW"/>
    <property type="match status" value="1"/>
</dbReference>
<dbReference type="AlphaFoldDB" id="A0A1H9HTV7"/>
<dbReference type="InterPro" id="IPR029063">
    <property type="entry name" value="SAM-dependent_MTases_sf"/>
</dbReference>
<dbReference type="CDD" id="cd02440">
    <property type="entry name" value="AdoMet_MTases"/>
    <property type="match status" value="1"/>
</dbReference>
<evidence type="ECO:0000313" key="2">
    <source>
        <dbReference type="Proteomes" id="UP000199647"/>
    </source>
</evidence>
<organism evidence="1 2">
    <name type="scientific">Faunimonas pinastri</name>
    <dbReference type="NCBI Taxonomy" id="1855383"/>
    <lineage>
        <taxon>Bacteria</taxon>
        <taxon>Pseudomonadati</taxon>
        <taxon>Pseudomonadota</taxon>
        <taxon>Alphaproteobacteria</taxon>
        <taxon>Hyphomicrobiales</taxon>
        <taxon>Afifellaceae</taxon>
        <taxon>Faunimonas</taxon>
    </lineage>
</organism>
<dbReference type="NCBIfam" id="TIGR02081">
    <property type="entry name" value="metW"/>
    <property type="match status" value="1"/>
</dbReference>
<dbReference type="STRING" id="1855383.SAMN05216548_106161"/>
<dbReference type="Proteomes" id="UP000199647">
    <property type="component" value="Unassembled WGS sequence"/>
</dbReference>
<dbReference type="Gene3D" id="3.40.50.150">
    <property type="entry name" value="Vaccinia Virus protein VP39"/>
    <property type="match status" value="1"/>
</dbReference>
<dbReference type="SUPFAM" id="SSF53335">
    <property type="entry name" value="S-adenosyl-L-methionine-dependent methyltransferases"/>
    <property type="match status" value="1"/>
</dbReference>
<gene>
    <name evidence="1" type="ORF">SAMN05216548_106161</name>
</gene>
<reference evidence="1 2" key="1">
    <citation type="submission" date="2016-10" db="EMBL/GenBank/DDBJ databases">
        <authorList>
            <person name="de Groot N.N."/>
        </authorList>
    </citation>
    <scope>NUCLEOTIDE SEQUENCE [LARGE SCALE GENOMIC DNA]</scope>
    <source>
        <strain evidence="1 2">A52C2</strain>
    </source>
</reference>
<keyword evidence="2" id="KW-1185">Reference proteome</keyword>
<dbReference type="InterPro" id="IPR010743">
    <property type="entry name" value="Methionine_synth_MetW"/>
</dbReference>
<dbReference type="EMBL" id="FOFG01000006">
    <property type="protein sequence ID" value="SEQ65773.1"/>
    <property type="molecule type" value="Genomic_DNA"/>
</dbReference>
<dbReference type="OrthoDB" id="9792690at2"/>
<name>A0A1H9HTV7_9HYPH</name>
<proteinExistence type="predicted"/>
<evidence type="ECO:0000313" key="1">
    <source>
        <dbReference type="EMBL" id="SEQ65773.1"/>
    </source>
</evidence>
<sequence>MSEMQSVVNTVDQARVDLQVISDFVTPGARVLDVGCGNGDLLARLEAEKNVDGRGVELSQKGVNEAVARGLSVIQGDADHDLATYPDDAFDFVILSQTLQATYAPKVVLEALLRIGKKTIVSFPNFGHWKVRGQFMLYGRMPITHDLPYHWYDTPNIHFCTVLDFRALVREVGAEIEQTVALYGDGRRLGGSSSWGYWNAFSKQAVFLLSKP</sequence>
<dbReference type="RefSeq" id="WP_092496511.1">
    <property type="nucleotide sequence ID" value="NZ_FOFG01000006.1"/>
</dbReference>
<accession>A0A1H9HTV7</accession>
<protein>
    <submittedName>
        <fullName evidence="1">Methionine biosynthesis protein MetW</fullName>
    </submittedName>
</protein>